<evidence type="ECO:0000313" key="6">
    <source>
        <dbReference type="EMBL" id="VVB15169.1"/>
    </source>
</evidence>
<keyword evidence="7" id="KW-1185">Reference proteome</keyword>
<gene>
    <name evidence="6" type="ORF">ANE_LOCUS25613</name>
</gene>
<dbReference type="AlphaFoldDB" id="A0A565CNF2"/>
<evidence type="ECO:0000313" key="7">
    <source>
        <dbReference type="Proteomes" id="UP000489600"/>
    </source>
</evidence>
<evidence type="ECO:0000256" key="1">
    <source>
        <dbReference type="ARBA" id="ARBA00004141"/>
    </source>
</evidence>
<evidence type="ECO:0000256" key="5">
    <source>
        <dbReference type="SAM" id="Phobius"/>
    </source>
</evidence>
<evidence type="ECO:0008006" key="8">
    <source>
        <dbReference type="Google" id="ProtNLM"/>
    </source>
</evidence>
<dbReference type="OrthoDB" id="266518at2759"/>
<organism evidence="6 7">
    <name type="scientific">Arabis nemorensis</name>
    <dbReference type="NCBI Taxonomy" id="586526"/>
    <lineage>
        <taxon>Eukaryota</taxon>
        <taxon>Viridiplantae</taxon>
        <taxon>Streptophyta</taxon>
        <taxon>Embryophyta</taxon>
        <taxon>Tracheophyta</taxon>
        <taxon>Spermatophyta</taxon>
        <taxon>Magnoliopsida</taxon>
        <taxon>eudicotyledons</taxon>
        <taxon>Gunneridae</taxon>
        <taxon>Pentapetalae</taxon>
        <taxon>rosids</taxon>
        <taxon>malvids</taxon>
        <taxon>Brassicales</taxon>
        <taxon>Brassicaceae</taxon>
        <taxon>Arabideae</taxon>
        <taxon>Arabis</taxon>
    </lineage>
</organism>
<sequence>MITKSKQAMVLWLEGFREACSLHRVVILCLRSRKLLLRTGQCFILNGLIFLGSLGLFNLFIDPALQWILPDHCSPLISQQLCSYGRPYAILRGALLQLFYVFWFYPLYVFSFILSNIWYNDISKYGFEAIEKSDLSSSEALRHDEALDSVNTENAERPSGLGRVMIGIGEQVYSILLLTFFLLEVYAVGLIPYIGKILNFLLLSWMYAYYCYEYKWNFSRIPLKKRLDFFESNWAFFTGFGSPCVLAIFFLSPLVSGALMAILFPLLQDQDLKSIFWPQKKRGNVQDAGVVHVSVGEDWLKLKVYCCISQIFGGLSEGGHILMV</sequence>
<comment type="subcellular location">
    <subcellularLocation>
        <location evidence="1">Membrane</location>
        <topology evidence="1">Multi-pass membrane protein</topology>
    </subcellularLocation>
</comment>
<accession>A0A565CNF2</accession>
<dbReference type="GO" id="GO:0016236">
    <property type="term" value="P:macroautophagy"/>
    <property type="evidence" value="ECO:0007669"/>
    <property type="project" value="TreeGrafter"/>
</dbReference>
<dbReference type="PANTHER" id="PTHR21389">
    <property type="entry name" value="P53 INDUCED PROTEIN"/>
    <property type="match status" value="1"/>
</dbReference>
<dbReference type="GO" id="GO:0016020">
    <property type="term" value="C:membrane"/>
    <property type="evidence" value="ECO:0007669"/>
    <property type="project" value="UniProtKB-SubCell"/>
</dbReference>
<feature type="transmembrane region" description="Helical" evidence="5">
    <location>
        <begin position="43"/>
        <end position="61"/>
    </location>
</feature>
<feature type="transmembrane region" description="Helical" evidence="5">
    <location>
        <begin position="98"/>
        <end position="119"/>
    </location>
</feature>
<feature type="transmembrane region" description="Helical" evidence="5">
    <location>
        <begin position="172"/>
        <end position="191"/>
    </location>
</feature>
<feature type="transmembrane region" description="Helical" evidence="5">
    <location>
        <begin position="234"/>
        <end position="267"/>
    </location>
</feature>
<reference evidence="6" key="1">
    <citation type="submission" date="2019-07" db="EMBL/GenBank/DDBJ databases">
        <authorList>
            <person name="Dittberner H."/>
        </authorList>
    </citation>
    <scope>NUCLEOTIDE SEQUENCE [LARGE SCALE GENOMIC DNA]</scope>
</reference>
<protein>
    <recommendedName>
        <fullName evidence="8">Protein EI24 homolog</fullName>
    </recommendedName>
</protein>
<keyword evidence="4 5" id="KW-0472">Membrane</keyword>
<dbReference type="EMBL" id="CABITT030000008">
    <property type="protein sequence ID" value="VVB15169.1"/>
    <property type="molecule type" value="Genomic_DNA"/>
</dbReference>
<comment type="caution">
    <text evidence="6">The sequence shown here is derived from an EMBL/GenBank/DDBJ whole genome shotgun (WGS) entry which is preliminary data.</text>
</comment>
<evidence type="ECO:0000256" key="3">
    <source>
        <dbReference type="ARBA" id="ARBA00022989"/>
    </source>
</evidence>
<dbReference type="Pfam" id="PF07264">
    <property type="entry name" value="EI24"/>
    <property type="match status" value="1"/>
</dbReference>
<keyword evidence="2 5" id="KW-0812">Transmembrane</keyword>
<proteinExistence type="predicted"/>
<dbReference type="GO" id="GO:0005783">
    <property type="term" value="C:endoplasmic reticulum"/>
    <property type="evidence" value="ECO:0007669"/>
    <property type="project" value="TreeGrafter"/>
</dbReference>
<dbReference type="Proteomes" id="UP000489600">
    <property type="component" value="Unassembled WGS sequence"/>
</dbReference>
<name>A0A565CNF2_9BRAS</name>
<evidence type="ECO:0000256" key="4">
    <source>
        <dbReference type="ARBA" id="ARBA00023136"/>
    </source>
</evidence>
<keyword evidence="3 5" id="KW-1133">Transmembrane helix</keyword>
<dbReference type="InterPro" id="IPR059112">
    <property type="entry name" value="CysZ/EI24"/>
</dbReference>
<dbReference type="PANTHER" id="PTHR21389:SF0">
    <property type="entry name" value="ETOPOSIDE-INDUCED PROTEIN 2.4 HOMOLOG"/>
    <property type="match status" value="1"/>
</dbReference>
<evidence type="ECO:0000256" key="2">
    <source>
        <dbReference type="ARBA" id="ARBA00022692"/>
    </source>
</evidence>